<dbReference type="InterPro" id="IPR046373">
    <property type="entry name" value="Acyl-CoA_Oxase/DH_mid-dom_sf"/>
</dbReference>
<dbReference type="OrthoDB" id="8876745at2"/>
<dbReference type="PROSITE" id="PS00073">
    <property type="entry name" value="ACYL_COA_DH_2"/>
    <property type="match status" value="1"/>
</dbReference>
<dbReference type="EMBL" id="VIGV01000003">
    <property type="protein sequence ID" value="TWS24292.1"/>
    <property type="molecule type" value="Genomic_DNA"/>
</dbReference>
<evidence type="ECO:0000259" key="9">
    <source>
        <dbReference type="Pfam" id="PF02770"/>
    </source>
</evidence>
<dbReference type="Pfam" id="PF02771">
    <property type="entry name" value="Acyl-CoA_dh_N"/>
    <property type="match status" value="1"/>
</dbReference>
<proteinExistence type="inferred from homology"/>
<dbReference type="RefSeq" id="WP_146434198.1">
    <property type="nucleotide sequence ID" value="NZ_VIGV01000003.1"/>
</dbReference>
<dbReference type="PANTHER" id="PTHR48083:SF2">
    <property type="entry name" value="MEDIUM-CHAIN SPECIFIC ACYL-COA DEHYDROGENASE, MITOCHONDRIAL"/>
    <property type="match status" value="1"/>
</dbReference>
<keyword evidence="4 7" id="KW-0285">Flavoprotein</keyword>
<dbReference type="InterPro" id="IPR036250">
    <property type="entry name" value="AcylCo_DH-like_C"/>
</dbReference>
<dbReference type="PROSITE" id="PS00072">
    <property type="entry name" value="ACYL_COA_DH_1"/>
    <property type="match status" value="1"/>
</dbReference>
<keyword evidence="12" id="KW-1185">Reference proteome</keyword>
<dbReference type="PANTHER" id="PTHR48083">
    <property type="entry name" value="MEDIUM-CHAIN SPECIFIC ACYL-COA DEHYDROGENASE, MITOCHONDRIAL-RELATED"/>
    <property type="match status" value="1"/>
</dbReference>
<dbReference type="InterPro" id="IPR006089">
    <property type="entry name" value="Acyl-CoA_DH_CS"/>
</dbReference>
<evidence type="ECO:0000256" key="7">
    <source>
        <dbReference type="RuleBase" id="RU362125"/>
    </source>
</evidence>
<comment type="caution">
    <text evidence="11">The sequence shown here is derived from an EMBL/GenBank/DDBJ whole genome shotgun (WGS) entry which is preliminary data.</text>
</comment>
<keyword evidence="5 7" id="KW-0274">FAD</keyword>
<dbReference type="GO" id="GO:0003995">
    <property type="term" value="F:acyl-CoA dehydrogenase activity"/>
    <property type="evidence" value="ECO:0007669"/>
    <property type="project" value="InterPro"/>
</dbReference>
<evidence type="ECO:0000259" key="8">
    <source>
        <dbReference type="Pfam" id="PF00441"/>
    </source>
</evidence>
<dbReference type="InterPro" id="IPR006091">
    <property type="entry name" value="Acyl-CoA_Oxase/DH_mid-dom"/>
</dbReference>
<dbReference type="CDD" id="cd00567">
    <property type="entry name" value="ACAD"/>
    <property type="match status" value="1"/>
</dbReference>
<keyword evidence="6 7" id="KW-0560">Oxidoreductase</keyword>
<evidence type="ECO:0000256" key="4">
    <source>
        <dbReference type="ARBA" id="ARBA00022630"/>
    </source>
</evidence>
<dbReference type="InterPro" id="IPR037069">
    <property type="entry name" value="AcylCoA_DH/ox_N_sf"/>
</dbReference>
<dbReference type="SUPFAM" id="SSF56645">
    <property type="entry name" value="Acyl-CoA dehydrogenase NM domain-like"/>
    <property type="match status" value="1"/>
</dbReference>
<evidence type="ECO:0000256" key="6">
    <source>
        <dbReference type="ARBA" id="ARBA00023002"/>
    </source>
</evidence>
<dbReference type="Proteomes" id="UP000319792">
    <property type="component" value="Unassembled WGS sequence"/>
</dbReference>
<evidence type="ECO:0000256" key="5">
    <source>
        <dbReference type="ARBA" id="ARBA00022827"/>
    </source>
</evidence>
<dbReference type="InterPro" id="IPR013786">
    <property type="entry name" value="AcylCoA_DH/ox_N"/>
</dbReference>
<dbReference type="Pfam" id="PF00441">
    <property type="entry name" value="Acyl-CoA_dh_1"/>
    <property type="match status" value="1"/>
</dbReference>
<evidence type="ECO:0000256" key="3">
    <source>
        <dbReference type="ARBA" id="ARBA00019125"/>
    </source>
</evidence>
<dbReference type="InterPro" id="IPR050741">
    <property type="entry name" value="Acyl-CoA_dehydrogenase"/>
</dbReference>
<organism evidence="11 12">
    <name type="scientific">Tsukamurella sputi</name>
    <dbReference type="NCBI Taxonomy" id="2591848"/>
    <lineage>
        <taxon>Bacteria</taxon>
        <taxon>Bacillati</taxon>
        <taxon>Actinomycetota</taxon>
        <taxon>Actinomycetes</taxon>
        <taxon>Mycobacteriales</taxon>
        <taxon>Tsukamurellaceae</taxon>
        <taxon>Tsukamurella</taxon>
    </lineage>
</organism>
<dbReference type="AlphaFoldDB" id="A0A5C5RNW3"/>
<comment type="similarity">
    <text evidence="2 7">Belongs to the acyl-CoA dehydrogenase family.</text>
</comment>
<evidence type="ECO:0000256" key="2">
    <source>
        <dbReference type="ARBA" id="ARBA00009347"/>
    </source>
</evidence>
<evidence type="ECO:0000256" key="1">
    <source>
        <dbReference type="ARBA" id="ARBA00001974"/>
    </source>
</evidence>
<feature type="domain" description="Acyl-CoA dehydrogenase/oxidase C-terminal" evidence="8">
    <location>
        <begin position="225"/>
        <end position="381"/>
    </location>
</feature>
<dbReference type="GO" id="GO:0033539">
    <property type="term" value="P:fatty acid beta-oxidation using acyl-CoA dehydrogenase"/>
    <property type="evidence" value="ECO:0007669"/>
    <property type="project" value="TreeGrafter"/>
</dbReference>
<dbReference type="Gene3D" id="1.20.140.10">
    <property type="entry name" value="Butyryl-CoA Dehydrogenase, subunit A, domain 3"/>
    <property type="match status" value="1"/>
</dbReference>
<dbReference type="GO" id="GO:0005737">
    <property type="term" value="C:cytoplasm"/>
    <property type="evidence" value="ECO:0007669"/>
    <property type="project" value="TreeGrafter"/>
</dbReference>
<reference evidence="11 12" key="1">
    <citation type="submission" date="2019-08" db="EMBL/GenBank/DDBJ databases">
        <title>Tsukamurella conjunctivitidis sp. nov., Tsukamurella assacharolytica sp. nov. and Tsukamurella sputae sp. nov. isolated from patients with conjunctivitis, bacteraemia (lymphoma) and respiratory infection (sputum) in Hong Kong.</title>
        <authorList>
            <person name="Fok K.M.N."/>
            <person name="Fong J.Y.H."/>
        </authorList>
    </citation>
    <scope>NUCLEOTIDE SEQUENCE [LARGE SCALE GENOMIC DNA]</scope>
    <source>
        <strain evidence="11 12">HKU70</strain>
    </source>
</reference>
<dbReference type="InterPro" id="IPR009100">
    <property type="entry name" value="AcylCoA_DH/oxidase_NM_dom_sf"/>
</dbReference>
<dbReference type="Gene3D" id="1.10.540.10">
    <property type="entry name" value="Acyl-CoA dehydrogenase/oxidase, N-terminal domain"/>
    <property type="match status" value="1"/>
</dbReference>
<dbReference type="SUPFAM" id="SSF47203">
    <property type="entry name" value="Acyl-CoA dehydrogenase C-terminal domain-like"/>
    <property type="match status" value="1"/>
</dbReference>
<comment type="cofactor">
    <cofactor evidence="1 7">
        <name>FAD</name>
        <dbReference type="ChEBI" id="CHEBI:57692"/>
    </cofactor>
</comment>
<feature type="domain" description="Acyl-CoA oxidase/dehydrogenase middle" evidence="9">
    <location>
        <begin position="120"/>
        <end position="195"/>
    </location>
</feature>
<dbReference type="InterPro" id="IPR009075">
    <property type="entry name" value="AcylCo_DH/oxidase_C"/>
</dbReference>
<evidence type="ECO:0000313" key="11">
    <source>
        <dbReference type="EMBL" id="TWS24292.1"/>
    </source>
</evidence>
<feature type="domain" description="Acyl-CoA dehydrogenase/oxidase N-terminal" evidence="10">
    <location>
        <begin position="10"/>
        <end position="116"/>
    </location>
</feature>
<name>A0A5C5RNW3_9ACTN</name>
<gene>
    <name evidence="11" type="ORF">FK268_11875</name>
</gene>
<evidence type="ECO:0000259" key="10">
    <source>
        <dbReference type="Pfam" id="PF02771"/>
    </source>
</evidence>
<accession>A0A5C5RNW3</accession>
<dbReference type="GO" id="GO:0050660">
    <property type="term" value="F:flavin adenine dinucleotide binding"/>
    <property type="evidence" value="ECO:0007669"/>
    <property type="project" value="InterPro"/>
</dbReference>
<dbReference type="FunFam" id="1.20.140.10:FF:000001">
    <property type="entry name" value="Acyl-CoA dehydrogenase"/>
    <property type="match status" value="1"/>
</dbReference>
<evidence type="ECO:0000313" key="12">
    <source>
        <dbReference type="Proteomes" id="UP000319792"/>
    </source>
</evidence>
<protein>
    <recommendedName>
        <fullName evidence="3">Medium-chain specific acyl-CoA dehydrogenase, mitochondrial</fullName>
    </recommendedName>
</protein>
<dbReference type="Gene3D" id="2.40.110.10">
    <property type="entry name" value="Butyryl-CoA Dehydrogenase, subunit A, domain 2"/>
    <property type="match status" value="1"/>
</dbReference>
<dbReference type="Pfam" id="PF02770">
    <property type="entry name" value="Acyl-CoA_dh_M"/>
    <property type="match status" value="1"/>
</dbReference>
<sequence>MDFSYSPRLRELKDRARVLTEQIYPFELECEQNNGLSAESHAVIKQAVLDAGLQAINTPVEFGGAGLTVLEQVVVQEELGKLTNALWDAVWRPANPLTHATPEQRERYLVPGARGDRRDAVAITEPDAGSDFSAASTTATPDGRGGYFLNGTKWFVTVGDVADYFIVLANVEPDHAPTMFLVDKDTPGITCVKVPRFTHTFVYEHPEFTFEDVHVGADAVLGPVGGGLDLTRDWFTEERLMIGARTIGAAERALKLAAEWASERRVAGGQPLIEQQLIQGMIADSVADIMTNRALTHQVAWEFDQADPNDPVQRKTLHAKAATVKLASSEASNRVVDRCVQIFGGRGYIREYPVERLWRELRVDRIWEGTSEIQRLVIANEVRKRGLDKLLAFADASSDFGTDGAELAAAVAAL</sequence>